<dbReference type="AlphaFoldDB" id="A0A194Q3I9"/>
<accession>A0A194Q3I9</accession>
<feature type="region of interest" description="Disordered" evidence="1">
    <location>
        <begin position="1"/>
        <end position="39"/>
    </location>
</feature>
<dbReference type="Proteomes" id="UP000053268">
    <property type="component" value="Unassembled WGS sequence"/>
</dbReference>
<feature type="compositionally biased region" description="Polar residues" evidence="1">
    <location>
        <begin position="10"/>
        <end position="21"/>
    </location>
</feature>
<gene>
    <name evidence="2" type="ORF">RR46_03293</name>
</gene>
<evidence type="ECO:0000313" key="3">
    <source>
        <dbReference type="Proteomes" id="UP000053268"/>
    </source>
</evidence>
<name>A0A194Q3I9_PAPXU</name>
<evidence type="ECO:0000313" key="2">
    <source>
        <dbReference type="EMBL" id="KPI99923.1"/>
    </source>
</evidence>
<keyword evidence="3" id="KW-1185">Reference proteome</keyword>
<feature type="region of interest" description="Disordered" evidence="1">
    <location>
        <begin position="53"/>
        <end position="72"/>
    </location>
</feature>
<proteinExistence type="predicted"/>
<evidence type="ECO:0000256" key="1">
    <source>
        <dbReference type="SAM" id="MobiDB-lite"/>
    </source>
</evidence>
<protein>
    <submittedName>
        <fullName evidence="2">Uncharacterized protein</fullName>
    </submittedName>
</protein>
<reference evidence="2 3" key="1">
    <citation type="journal article" date="2015" name="Nat. Commun.">
        <title>Outbred genome sequencing and CRISPR/Cas9 gene editing in butterflies.</title>
        <authorList>
            <person name="Li X."/>
            <person name="Fan D."/>
            <person name="Zhang W."/>
            <person name="Liu G."/>
            <person name="Zhang L."/>
            <person name="Zhao L."/>
            <person name="Fang X."/>
            <person name="Chen L."/>
            <person name="Dong Y."/>
            <person name="Chen Y."/>
            <person name="Ding Y."/>
            <person name="Zhao R."/>
            <person name="Feng M."/>
            <person name="Zhu Y."/>
            <person name="Feng Y."/>
            <person name="Jiang X."/>
            <person name="Zhu D."/>
            <person name="Xiang H."/>
            <person name="Feng X."/>
            <person name="Li S."/>
            <person name="Wang J."/>
            <person name="Zhang G."/>
            <person name="Kronforst M.R."/>
            <person name="Wang W."/>
        </authorList>
    </citation>
    <scope>NUCLEOTIDE SEQUENCE [LARGE SCALE GENOMIC DNA]</scope>
    <source>
        <strain evidence="2">Ya'a_city_454_Px</strain>
        <tissue evidence="2">Whole body</tissue>
    </source>
</reference>
<sequence>MASSRDKQSEVSPATSTSSVRSHFLERSPSLSSTKEDKWPELLLSRPDKSYYYSTKSSIDLPSHKRSLRSETSEKSIFLLNVLEKPLR</sequence>
<dbReference type="EMBL" id="KQ459551">
    <property type="protein sequence ID" value="KPI99923.1"/>
    <property type="molecule type" value="Genomic_DNA"/>
</dbReference>
<organism evidence="2 3">
    <name type="scientific">Papilio xuthus</name>
    <name type="common">Asian swallowtail butterfly</name>
    <dbReference type="NCBI Taxonomy" id="66420"/>
    <lineage>
        <taxon>Eukaryota</taxon>
        <taxon>Metazoa</taxon>
        <taxon>Ecdysozoa</taxon>
        <taxon>Arthropoda</taxon>
        <taxon>Hexapoda</taxon>
        <taxon>Insecta</taxon>
        <taxon>Pterygota</taxon>
        <taxon>Neoptera</taxon>
        <taxon>Endopterygota</taxon>
        <taxon>Lepidoptera</taxon>
        <taxon>Glossata</taxon>
        <taxon>Ditrysia</taxon>
        <taxon>Papilionoidea</taxon>
        <taxon>Papilionidae</taxon>
        <taxon>Papilioninae</taxon>
        <taxon>Papilio</taxon>
    </lineage>
</organism>